<keyword evidence="3" id="KW-0812">Transmembrane</keyword>
<keyword evidence="6 8" id="KW-0496">Mitochondrion</keyword>
<dbReference type="GO" id="GO:0044284">
    <property type="term" value="C:mitochondrial crista junction"/>
    <property type="evidence" value="ECO:0007669"/>
    <property type="project" value="TreeGrafter"/>
</dbReference>
<dbReference type="AlphaFoldDB" id="A0A0B7B6R2"/>
<accession>A0A0B7B6R2</accession>
<dbReference type="InterPro" id="IPR026769">
    <property type="entry name" value="Mic13"/>
</dbReference>
<evidence type="ECO:0000256" key="8">
    <source>
        <dbReference type="RuleBase" id="RU363009"/>
    </source>
</evidence>
<dbReference type="EMBL" id="HACG01041858">
    <property type="protein sequence ID" value="CEK88723.1"/>
    <property type="molecule type" value="Transcribed_RNA"/>
</dbReference>
<dbReference type="Pfam" id="PF15884">
    <property type="entry name" value="QIL1"/>
    <property type="match status" value="1"/>
</dbReference>
<evidence type="ECO:0000256" key="4">
    <source>
        <dbReference type="ARBA" id="ARBA00022792"/>
    </source>
</evidence>
<keyword evidence="5" id="KW-1133">Transmembrane helix</keyword>
<evidence type="ECO:0000256" key="3">
    <source>
        <dbReference type="ARBA" id="ARBA00022692"/>
    </source>
</evidence>
<name>A0A0B7B6R2_9EUPU</name>
<comment type="function">
    <text evidence="8">Component of the MICOS complex, a large protein complex of the mitochondrial inner membrane that plays crucial roles in the maintenance of crista junctions, inner membrane architecture, and formation of contact sites to the outer membrane.</text>
</comment>
<gene>
    <name evidence="9" type="primary">ORF166676</name>
</gene>
<reference evidence="9" key="1">
    <citation type="submission" date="2014-12" db="EMBL/GenBank/DDBJ databases">
        <title>Insight into the proteome of Arion vulgaris.</title>
        <authorList>
            <person name="Aradska J."/>
            <person name="Bulat T."/>
            <person name="Smidak R."/>
            <person name="Sarate P."/>
            <person name="Gangsoo J."/>
            <person name="Sialana F."/>
            <person name="Bilban M."/>
            <person name="Lubec G."/>
        </authorList>
    </citation>
    <scope>NUCLEOTIDE SEQUENCE</scope>
    <source>
        <tissue evidence="9">Skin</tissue>
    </source>
</reference>
<organism evidence="9">
    <name type="scientific">Arion vulgaris</name>
    <dbReference type="NCBI Taxonomy" id="1028688"/>
    <lineage>
        <taxon>Eukaryota</taxon>
        <taxon>Metazoa</taxon>
        <taxon>Spiralia</taxon>
        <taxon>Lophotrochozoa</taxon>
        <taxon>Mollusca</taxon>
        <taxon>Gastropoda</taxon>
        <taxon>Heterobranchia</taxon>
        <taxon>Euthyneura</taxon>
        <taxon>Panpulmonata</taxon>
        <taxon>Eupulmonata</taxon>
        <taxon>Stylommatophora</taxon>
        <taxon>Helicina</taxon>
        <taxon>Arionoidea</taxon>
        <taxon>Arionidae</taxon>
        <taxon>Arion</taxon>
    </lineage>
</organism>
<dbReference type="GO" id="GO:0042407">
    <property type="term" value="P:cristae formation"/>
    <property type="evidence" value="ECO:0007669"/>
    <property type="project" value="TreeGrafter"/>
</dbReference>
<evidence type="ECO:0000256" key="1">
    <source>
        <dbReference type="ARBA" id="ARBA00004434"/>
    </source>
</evidence>
<dbReference type="PANTHER" id="PTHR31816">
    <property type="entry name" value="MICOS COMPLEX SUBUNIT MIC13"/>
    <property type="match status" value="1"/>
</dbReference>
<protein>
    <recommendedName>
        <fullName evidence="8">MICOS complex subunit MIC13</fullName>
    </recommendedName>
</protein>
<comment type="subcellular location">
    <subcellularLocation>
        <location evidence="1 8">Mitochondrion inner membrane</location>
        <topology evidence="1 8">Single-pass membrane protein</topology>
    </subcellularLocation>
</comment>
<comment type="similarity">
    <text evidence="2 8">Belongs to the MICOS complex subunit Mic13 family.</text>
</comment>
<keyword evidence="4 8" id="KW-0999">Mitochondrion inner membrane</keyword>
<proteinExistence type="inferred from homology"/>
<evidence type="ECO:0000313" key="9">
    <source>
        <dbReference type="EMBL" id="CEK88723.1"/>
    </source>
</evidence>
<feature type="non-terminal residue" evidence="9">
    <location>
        <position position="99"/>
    </location>
</feature>
<dbReference type="GO" id="GO:0061617">
    <property type="term" value="C:MICOS complex"/>
    <property type="evidence" value="ECO:0007669"/>
    <property type="project" value="UniProtKB-UniRule"/>
</dbReference>
<evidence type="ECO:0000256" key="5">
    <source>
        <dbReference type="ARBA" id="ARBA00022989"/>
    </source>
</evidence>
<keyword evidence="7" id="KW-0472">Membrane</keyword>
<evidence type="ECO:0000256" key="2">
    <source>
        <dbReference type="ARBA" id="ARBA00006771"/>
    </source>
</evidence>
<comment type="subunit">
    <text evidence="8">Component of the mitochondrial contact site and cristae organizing system (MICOS) complex.</text>
</comment>
<evidence type="ECO:0000256" key="7">
    <source>
        <dbReference type="ARBA" id="ARBA00023136"/>
    </source>
</evidence>
<sequence length="99" mass="10642">MAVAFAKVAAKISVAGGVIYWSIQQGIWGTSKEGSEAGKRLSNTIAQPVKDCVEKIPSLAEVNVSAKDYWNTGISTIFKSVTQMPNFDGIFKENVKSTT</sequence>
<evidence type="ECO:0000256" key="6">
    <source>
        <dbReference type="ARBA" id="ARBA00023128"/>
    </source>
</evidence>
<dbReference type="PANTHER" id="PTHR31816:SF3">
    <property type="entry name" value="MICOS COMPLEX SUBUNIT MIC13"/>
    <property type="match status" value="1"/>
</dbReference>